<accession>A0A6J0DBT2</accession>
<keyword evidence="12" id="KW-0677">Repeat</keyword>
<evidence type="ECO:0000256" key="22">
    <source>
        <dbReference type="ARBA" id="ARBA00023180"/>
    </source>
</evidence>
<evidence type="ECO:0000256" key="19">
    <source>
        <dbReference type="ARBA" id="ARBA00023055"/>
    </source>
</evidence>
<dbReference type="GO" id="GO:0034380">
    <property type="term" value="P:high-density lipoprotein particle assembly"/>
    <property type="evidence" value="ECO:0007669"/>
    <property type="project" value="Ensembl"/>
</dbReference>
<organism evidence="28 29">
    <name type="scientific">Peromyscus maniculatus bairdii</name>
    <name type="common">Prairie deer mouse</name>
    <dbReference type="NCBI Taxonomy" id="230844"/>
    <lineage>
        <taxon>Eukaryota</taxon>
        <taxon>Metazoa</taxon>
        <taxon>Chordata</taxon>
        <taxon>Craniata</taxon>
        <taxon>Vertebrata</taxon>
        <taxon>Euteleostomi</taxon>
        <taxon>Mammalia</taxon>
        <taxon>Eutheria</taxon>
        <taxon>Euarchontoglires</taxon>
        <taxon>Glires</taxon>
        <taxon>Rodentia</taxon>
        <taxon>Myomorpha</taxon>
        <taxon>Muroidea</taxon>
        <taxon>Cricetidae</taxon>
        <taxon>Neotominae</taxon>
        <taxon>Peromyscus</taxon>
    </lineage>
</organism>
<dbReference type="CDD" id="cd03263">
    <property type="entry name" value="ABC_subfamily_A"/>
    <property type="match status" value="2"/>
</dbReference>
<dbReference type="InterPro" id="IPR013525">
    <property type="entry name" value="ABC2_TM"/>
</dbReference>
<dbReference type="GO" id="GO:0034188">
    <property type="term" value="F:apolipoprotein A-I receptor activity"/>
    <property type="evidence" value="ECO:0007669"/>
    <property type="project" value="Ensembl"/>
</dbReference>
<feature type="transmembrane region" description="Helical" evidence="26">
    <location>
        <begin position="1671"/>
        <end position="1695"/>
    </location>
</feature>
<dbReference type="InterPro" id="IPR003593">
    <property type="entry name" value="AAA+_ATPase"/>
</dbReference>
<keyword evidence="18" id="KW-0333">Golgi apparatus</keyword>
<evidence type="ECO:0000256" key="2">
    <source>
        <dbReference type="ARBA" id="ARBA00004496"/>
    </source>
</evidence>
<dbReference type="GO" id="GO:0001891">
    <property type="term" value="C:phagocytic cup"/>
    <property type="evidence" value="ECO:0007669"/>
    <property type="project" value="UniProtKB-SubCell"/>
</dbReference>
<evidence type="ECO:0000256" key="8">
    <source>
        <dbReference type="ARBA" id="ARBA00022448"/>
    </source>
</evidence>
<dbReference type="GO" id="GO:0032587">
    <property type="term" value="C:ruffle membrane"/>
    <property type="evidence" value="ECO:0007669"/>
    <property type="project" value="UniProtKB-SubCell"/>
</dbReference>
<evidence type="ECO:0000256" key="23">
    <source>
        <dbReference type="ARBA" id="ARBA00023273"/>
    </source>
</evidence>
<evidence type="ECO:0000256" key="20">
    <source>
        <dbReference type="ARBA" id="ARBA00023136"/>
    </source>
</evidence>
<dbReference type="PROSITE" id="PS50893">
    <property type="entry name" value="ABC_TRANSPORTER_2"/>
    <property type="match status" value="2"/>
</dbReference>
<evidence type="ECO:0000313" key="29">
    <source>
        <dbReference type="Proteomes" id="UP000694547"/>
    </source>
</evidence>
<evidence type="ECO:0000256" key="14">
    <source>
        <dbReference type="ARBA" id="ARBA00022753"/>
    </source>
</evidence>
<evidence type="ECO:0000256" key="7">
    <source>
        <dbReference type="ARBA" id="ARBA00008869"/>
    </source>
</evidence>
<feature type="transmembrane region" description="Helical" evidence="26">
    <location>
        <begin position="1640"/>
        <end position="1659"/>
    </location>
</feature>
<dbReference type="InterPro" id="IPR026082">
    <property type="entry name" value="ABCA"/>
</dbReference>
<dbReference type="FunFam" id="3.40.50.300:FF:001235">
    <property type="entry name" value="ATP binding cassette subfamily A member 7"/>
    <property type="match status" value="1"/>
</dbReference>
<evidence type="ECO:0000256" key="6">
    <source>
        <dbReference type="ARBA" id="ARBA00004653"/>
    </source>
</evidence>
<dbReference type="GO" id="GO:0000139">
    <property type="term" value="C:Golgi membrane"/>
    <property type="evidence" value="ECO:0007669"/>
    <property type="project" value="UniProtKB-SubCell"/>
</dbReference>
<evidence type="ECO:0000256" key="3">
    <source>
        <dbReference type="ARBA" id="ARBA00004520"/>
    </source>
</evidence>
<feature type="domain" description="ABC transporter" evidence="27">
    <location>
        <begin position="804"/>
        <end position="1035"/>
    </location>
</feature>
<evidence type="ECO:0000256" key="1">
    <source>
        <dbReference type="ARBA" id="ARBA00004231"/>
    </source>
</evidence>
<feature type="transmembrane region" description="Helical" evidence="26">
    <location>
        <begin position="23"/>
        <end position="42"/>
    </location>
</feature>
<dbReference type="GO" id="GO:0033700">
    <property type="term" value="P:phospholipid efflux"/>
    <property type="evidence" value="ECO:0007669"/>
    <property type="project" value="Ensembl"/>
</dbReference>
<dbReference type="GO" id="GO:0140359">
    <property type="term" value="F:ABC-type transporter activity"/>
    <property type="evidence" value="ECO:0007669"/>
    <property type="project" value="InterPro"/>
</dbReference>
<feature type="compositionally biased region" description="Basic and acidic residues" evidence="25">
    <location>
        <begin position="1051"/>
        <end position="1061"/>
    </location>
</feature>
<dbReference type="PROSITE" id="PS00211">
    <property type="entry name" value="ABC_TRANSPORTER_1"/>
    <property type="match status" value="1"/>
</dbReference>
<evidence type="ECO:0000256" key="5">
    <source>
        <dbReference type="ARBA" id="ARBA00004651"/>
    </source>
</evidence>
<dbReference type="Proteomes" id="UP000694547">
    <property type="component" value="Chromosome 22"/>
</dbReference>
<keyword evidence="22" id="KW-0325">Glycoprotein</keyword>
<keyword evidence="29" id="KW-1185">Reference proteome</keyword>
<feature type="transmembrane region" description="Helical" evidence="26">
    <location>
        <begin position="1252"/>
        <end position="1273"/>
    </location>
</feature>
<gene>
    <name evidence="28" type="primary">Abca7</name>
</gene>
<dbReference type="GO" id="GO:0005524">
    <property type="term" value="F:ATP binding"/>
    <property type="evidence" value="ECO:0007669"/>
    <property type="project" value="UniProtKB-KW"/>
</dbReference>
<dbReference type="InterPro" id="IPR017871">
    <property type="entry name" value="ABC_transporter-like_CS"/>
</dbReference>
<name>A0A6J0DBT2_PERMB</name>
<evidence type="ECO:0000256" key="10">
    <source>
        <dbReference type="ARBA" id="ARBA00022490"/>
    </source>
</evidence>
<keyword evidence="15" id="KW-0067">ATP-binding</keyword>
<keyword evidence="21" id="KW-1015">Disulfide bond</keyword>
<dbReference type="Pfam" id="PF12698">
    <property type="entry name" value="ABC2_membrane_3"/>
    <property type="match status" value="2"/>
</dbReference>
<dbReference type="SMART" id="SM00382">
    <property type="entry name" value="AAA"/>
    <property type="match status" value="2"/>
</dbReference>
<feature type="region of interest" description="Disordered" evidence="25">
    <location>
        <begin position="1038"/>
        <end position="1090"/>
    </location>
</feature>
<evidence type="ECO:0000256" key="15">
    <source>
        <dbReference type="ARBA" id="ARBA00022840"/>
    </source>
</evidence>
<feature type="transmembrane region" description="Helical" evidence="26">
    <location>
        <begin position="1602"/>
        <end position="1628"/>
    </location>
</feature>
<evidence type="ECO:0000313" key="28">
    <source>
        <dbReference type="Ensembl" id="ENSPEMP00000004454.2"/>
    </source>
</evidence>
<evidence type="ECO:0000256" key="12">
    <source>
        <dbReference type="ARBA" id="ARBA00022737"/>
    </source>
</evidence>
<comment type="similarity">
    <text evidence="7">Belongs to the ABC transporter superfamily. ABCA family.</text>
</comment>
<evidence type="ECO:0000256" key="17">
    <source>
        <dbReference type="ARBA" id="ARBA00022989"/>
    </source>
</evidence>
<feature type="transmembrane region" description="Helical" evidence="26">
    <location>
        <begin position="1758"/>
        <end position="1775"/>
    </location>
</feature>
<evidence type="ECO:0000256" key="4">
    <source>
        <dbReference type="ARBA" id="ARBA00004632"/>
    </source>
</evidence>
<keyword evidence="19" id="KW-0445">Lipid transport</keyword>
<dbReference type="GO" id="GO:0031901">
    <property type="term" value="C:early endosome membrane"/>
    <property type="evidence" value="ECO:0007669"/>
    <property type="project" value="UniProtKB-SubCell"/>
</dbReference>
<evidence type="ECO:0000259" key="27">
    <source>
        <dbReference type="PROSITE" id="PS50893"/>
    </source>
</evidence>
<keyword evidence="20 26" id="KW-0472">Membrane</keyword>
<feature type="transmembrane region" description="Helical" evidence="26">
    <location>
        <begin position="547"/>
        <end position="567"/>
    </location>
</feature>
<dbReference type="GO" id="GO:0034205">
    <property type="term" value="P:amyloid-beta formation"/>
    <property type="evidence" value="ECO:0007669"/>
    <property type="project" value="Ensembl"/>
</dbReference>
<evidence type="ECO:0000256" key="21">
    <source>
        <dbReference type="ARBA" id="ARBA00023157"/>
    </source>
</evidence>
<dbReference type="SUPFAM" id="SSF52540">
    <property type="entry name" value="P-loop containing nucleoside triphosphate hydrolases"/>
    <property type="match status" value="2"/>
</dbReference>
<dbReference type="GO" id="GO:0090556">
    <property type="term" value="F:phosphatidylserine floppase activity"/>
    <property type="evidence" value="ECO:0007669"/>
    <property type="project" value="Ensembl"/>
</dbReference>
<dbReference type="InterPro" id="IPR056264">
    <property type="entry name" value="R2_ABCA1-4-like"/>
</dbReference>
<keyword evidence="13" id="KW-0547">Nucleotide-binding</keyword>
<keyword evidence="11 26" id="KW-0812">Transmembrane</keyword>
<evidence type="ECO:0000256" key="13">
    <source>
        <dbReference type="ARBA" id="ARBA00022741"/>
    </source>
</evidence>
<dbReference type="GO" id="GO:0006909">
    <property type="term" value="P:phagocytosis"/>
    <property type="evidence" value="ECO:0007669"/>
    <property type="project" value="UniProtKB-KW"/>
</dbReference>
<feature type="transmembrane region" description="Helical" evidence="26">
    <location>
        <begin position="1560"/>
        <end position="1582"/>
    </location>
</feature>
<dbReference type="InterPro" id="IPR003439">
    <property type="entry name" value="ABC_transporter-like_ATP-bd"/>
</dbReference>
<reference evidence="28 29" key="1">
    <citation type="submission" date="2018-10" db="EMBL/GenBank/DDBJ databases">
        <title>Improved assembly of the deer mouse Peromyscus maniculatus genome.</title>
        <authorList>
            <person name="Lassance J.-M."/>
            <person name="Hoekstra H.E."/>
        </authorList>
    </citation>
    <scope>NUCLEOTIDE SEQUENCE [LARGE SCALE GENOMIC DNA]</scope>
</reference>
<reference evidence="28" key="3">
    <citation type="submission" date="2025-09" db="UniProtKB">
        <authorList>
            <consortium name="Ensembl"/>
        </authorList>
    </citation>
    <scope>IDENTIFICATION</scope>
</reference>
<dbReference type="Ensembl" id="ENSPEMT00000008069.2">
    <property type="protein sequence ID" value="ENSPEMP00000004454.2"/>
    <property type="gene ID" value="ENSPEMG00000006507.2"/>
</dbReference>
<dbReference type="FunFam" id="3.40.50.300:FF:000511">
    <property type="entry name" value="ATP-binding cassette, sub-family A (ABC1), member 2"/>
    <property type="match status" value="1"/>
</dbReference>
<feature type="transmembrane region" description="Helical" evidence="26">
    <location>
        <begin position="650"/>
        <end position="670"/>
    </location>
</feature>
<keyword evidence="23" id="KW-0966">Cell projection</keyword>
<evidence type="ECO:0000256" key="16">
    <source>
        <dbReference type="ARBA" id="ARBA00022907"/>
    </source>
</evidence>
<feature type="transmembrane region" description="Helical" evidence="26">
    <location>
        <begin position="623"/>
        <end position="643"/>
    </location>
</feature>
<sequence>MAFCTQLMLLLWKNYTYRRRQPIQLLVELLWPLFLFFILVAVRHSHPPLEHHECHFPNKPLPSAGTLPWLQGLICNVNNSCFQQPTPGEKPGVLSNFKDSLISRLLADARTVLAGRSTREMLAALGKLTPLLRAAGGRAWPQESHPLNKQASLTTELKKILQGASLDPVLGEAQDSVRKFLDTTRDLTQELLTLPSLLELRALLRRPRGSAGPLELVSEALCSTKGPSSPGGLSLNWYDASQLNEIVGPELAPALPDSSLSPACSQLMGALDDHPVSRLLWRRLKPLILGKILFAPDTNFTRKLMAQVNRTFEELALLRDVQEVWGVLGPQIFTFMNDSANTAMLQRLLEVDGSGPTQQTPRAQEQLAAVRDFLDPSRGGYSWREAHADIGRLAGILGQIMECVSLDKLEAVPSEGALVSRALELLGERRLWAGIVFLSPEDPLDPSELWSPALGPGHLRFKIRMDIDDVTRTNKIRDKFWDPGPSADPFMDLRYVWGGFVYLQDLLEQAAVRVLSGGDARTSLYLQQMPHPCYVDDVFLRVLSRSLPLFLTLAWIYSVALTVKAVVREKETRLRETMRAMGLSRAVLWLGWFLSCLGPFLVSTALLVLVLKLGNILPYSHPAVVFFFLAAFAVATVAQSFLLSAFFSRANLAAACGGLAYFSLYLPYVLCVAWRERLPLGGLVAASLLSPVAFGFGCESLALLEEQGDGAQWHNLGRAPAEDVFSLAQVSAFLLLDAALYGLALWYLEAVCPGQYGIPEPWNFPFRRSYWCGPGSPQSSVLAPAPQDTKVLVEEPPPGLLPGVSIRGLKKHFRGCPRPALRGLSLEFYQGHITAFLGHNGAGKTTTLSILSGLFPPSGGSASILGHDVQTSMAAIRPHLGICPQYNVLFDLLTVDEHMWFYGRLKGVSAAALSSEQERLIRDVGLVPKRDTQTRHLSGGMQRKLSVAIAFVGGSRVVILDEPTAGVDPASRRGIWELLLKYREDRTLILSTHHLDEAELLGDRVAMVANGSLCCCGSPLFLRRHLGCGYYLTLVKSPQGPDTQASEGDSGDPRRKQKPDSEGTVAGTPLTRGASDGSGRAPAPDAASITPRTPRILDLVRRHVPGAQLVEELPHELVLALPYAGALDGSFAMVFQELDRQLEALGLTGYGISDTNLEEIFLKVVEDAHREGGDCGQHLHPRTAAPPLHAGPEASALENGELARLMLDPQAPQGSTRGIGAARVQGWTLTCQQLRALLHKRLLLARRSRRGLFAQIVLPALFVGLALLFSLIVPPFGQYPPLQLSPAMYGPQVSFFSEDAPGDPSRAKLLEALLSQAGLRDPGLQGTAARGTECTHSLACYFTVPEVPADVASILASGNWTPDSPSPACQCSQPGARRLLPDCPAGAGGPPPPEAMAGLGEVIQNLTGRNVSDFLVKTYPSLVRRGLKTKKWVDEVRYGGFSLGGRDPDLPSGREVVRTVAEMRALLSPQPGNALDRILNNLTQWALGLDAHNSLKIWFNNKGWHAMVAFVNRANNGLLHALLPSGTSRRAHSITTLNHPLNLTKEQLSEAALVASSVDVLVSICVVFAMSFVPASFTLVLIEERVTRAKHLQLVSGLPQTLYWLGNFLWDMCNYLVAVCIVVLIFLAFQQRAYVAPENLPALLLLLLLYGWSITPLMYPASFFFSVPSTAYVVLTCINLFIGINSSMATFVLELLSDQNLQEVSRILKQVFLIFPHFCLGRGLIDMVRNQAMADAFERLGDNQFQSPLRWDIVGKNLLAMVAQGPLFLLVTLLLQHRSHLLPQPKPGPLPPLDEEDEDVARERERVTKGATKGDVLVLRDLTKVYRGQKSPAVDRLCLGIPPGECFGLLGVNGAGKTSTFRMVTGDTLPSSGEAVLAGHSVAQDPAAAHRSMGYCPQSDAIFDLLTGREHLELFARLRGVPEAQVAQTALSGLVRLGLPNYADRPAGTYSGGNKRKLATALALVGDPAVVFLDEPTTGMDPSARRFLWNSLLSVVREGRSVVLTSHSMEECEALCTRLAIMVNGRFRCLGSAQHLKGRFGAGHTLTLRVPPAQPEPAITFIMATFPGAELREVHGGRLRFQLPLGGSCTLARVFRELAAQGKDHGVEDFSVSQTTLEEVFLYFSKDQGEEETDSQQEVAAGEVFTPGLQHPKRVSRFLEDPSSVETML</sequence>
<proteinExistence type="inferred from homology"/>
<keyword evidence="10" id="KW-0963">Cytoplasm</keyword>
<dbReference type="GO" id="GO:0030054">
    <property type="term" value="C:cell junction"/>
    <property type="evidence" value="ECO:0007669"/>
    <property type="project" value="Ensembl"/>
</dbReference>
<feature type="domain" description="ABC transporter" evidence="27">
    <location>
        <begin position="1817"/>
        <end position="2049"/>
    </location>
</feature>
<dbReference type="GO" id="GO:0033344">
    <property type="term" value="P:cholesterol efflux"/>
    <property type="evidence" value="ECO:0007669"/>
    <property type="project" value="Ensembl"/>
</dbReference>
<keyword evidence="16" id="KW-0581">Phagocytosis</keyword>
<keyword evidence="9" id="KW-1003">Cell membrane</keyword>
<evidence type="ECO:0000256" key="18">
    <source>
        <dbReference type="ARBA" id="ARBA00023034"/>
    </source>
</evidence>
<keyword evidence="8" id="KW-0813">Transport</keyword>
<protein>
    <recommendedName>
        <fullName evidence="24">ATP-binding cassette sub-family A member 7</fullName>
    </recommendedName>
</protein>
<comment type="subcellular location">
    <subcellularLocation>
        <location evidence="5">Cell membrane</location>
        <topology evidence="5">Multi-pass membrane protein</topology>
    </subcellularLocation>
    <subcellularLocation>
        <location evidence="1">Cell projection</location>
        <location evidence="1">Phagocytic cup</location>
    </subcellularLocation>
    <subcellularLocation>
        <location evidence="4">Cell projection</location>
        <location evidence="4">Ruffle membrane</location>
    </subcellularLocation>
    <subcellularLocation>
        <location evidence="2">Cytoplasm</location>
    </subcellularLocation>
    <subcellularLocation>
        <location evidence="3">Early endosome membrane</location>
        <topology evidence="3">Multi-pass membrane protein</topology>
    </subcellularLocation>
    <subcellularLocation>
        <location evidence="6">Golgi apparatus membrane</location>
        <topology evidence="6">Multi-pass membrane protein</topology>
    </subcellularLocation>
</comment>
<dbReference type="GO" id="GO:0090554">
    <property type="term" value="F:phosphatidylcholine floppase activity"/>
    <property type="evidence" value="ECO:0007669"/>
    <property type="project" value="Ensembl"/>
</dbReference>
<keyword evidence="17 26" id="KW-1133">Transmembrane helix</keyword>
<evidence type="ECO:0000256" key="26">
    <source>
        <dbReference type="SAM" id="Phobius"/>
    </source>
</evidence>
<evidence type="ECO:0000256" key="9">
    <source>
        <dbReference type="ARBA" id="ARBA00022475"/>
    </source>
</evidence>
<dbReference type="GeneTree" id="ENSGT00940000161439"/>
<dbReference type="Pfam" id="PF00005">
    <property type="entry name" value="ABC_tran"/>
    <property type="match status" value="2"/>
</dbReference>
<dbReference type="PANTHER" id="PTHR19229">
    <property type="entry name" value="ATP-BINDING CASSETTE TRANSPORTER SUBFAMILY A ABCA"/>
    <property type="match status" value="1"/>
</dbReference>
<dbReference type="GO" id="GO:0016887">
    <property type="term" value="F:ATP hydrolysis activity"/>
    <property type="evidence" value="ECO:0007669"/>
    <property type="project" value="InterPro"/>
</dbReference>
<dbReference type="GO" id="GO:0045332">
    <property type="term" value="P:phospholipid translocation"/>
    <property type="evidence" value="ECO:0007669"/>
    <property type="project" value="Ensembl"/>
</dbReference>
<reference evidence="28" key="2">
    <citation type="submission" date="2025-08" db="UniProtKB">
        <authorList>
            <consortium name="Ensembl"/>
        </authorList>
    </citation>
    <scope>IDENTIFICATION</scope>
</reference>
<dbReference type="Gene3D" id="3.40.50.300">
    <property type="entry name" value="P-loop containing nucleotide triphosphate hydrolases"/>
    <property type="match status" value="2"/>
</dbReference>
<dbReference type="PANTHER" id="PTHR19229:SF49">
    <property type="entry name" value="PHOSPHOLIPID-TRANSPORTING ATPASE ABCA7"/>
    <property type="match status" value="1"/>
</dbReference>
<keyword evidence="14" id="KW-0967">Endosome</keyword>
<dbReference type="InterPro" id="IPR027417">
    <property type="entry name" value="P-loop_NTPase"/>
</dbReference>
<evidence type="ECO:0000256" key="11">
    <source>
        <dbReference type="ARBA" id="ARBA00022692"/>
    </source>
</evidence>
<evidence type="ECO:0000256" key="24">
    <source>
        <dbReference type="ARBA" id="ARBA00068363"/>
    </source>
</evidence>
<dbReference type="GO" id="GO:1902991">
    <property type="term" value="P:regulation of amyloid precursor protein catabolic process"/>
    <property type="evidence" value="ECO:0007669"/>
    <property type="project" value="Ensembl"/>
</dbReference>
<dbReference type="Pfam" id="PF23321">
    <property type="entry name" value="R1_ABCA1"/>
    <property type="match status" value="1"/>
</dbReference>
<evidence type="ECO:0000256" key="25">
    <source>
        <dbReference type="SAM" id="MobiDB-lite"/>
    </source>
</evidence>
<feature type="transmembrane region" description="Helical" evidence="26">
    <location>
        <begin position="587"/>
        <end position="611"/>
    </location>
</feature>